<sequence length="256" mass="28435">MRPLVFDGVGTIVARNLDGTIKYIEDKVTKVNLQLQFDWQAVMGGDSGYAFHYTAGDLQDKVSIEVPRFSPAIADMSQGGETVRKSVEYDETEISFLKTGGYTLIYGNKLIAGSDEVYIVDEDTDELKQLTRVASTPTDEQYTITSEGKIESTEANNTKKIRVMYNWMAEGTETSFKGTRRPTPFKLTHRFELIDDKTGNSIQCQVTIHKALGGGTLDASQERKKPNTTTMDLQVMDPDISPKNPKGHAMSIIFGI</sequence>
<proteinExistence type="predicted"/>
<dbReference type="EMBL" id="BCNV01000001">
    <property type="protein sequence ID" value="GAS82391.1"/>
    <property type="molecule type" value="Genomic_DNA"/>
</dbReference>
<reference evidence="2" key="2">
    <citation type="submission" date="2016-01" db="EMBL/GenBank/DDBJ databases">
        <title>Draft Genome Sequence of Paenibacillus amylolyticus Heshi-A3 that Was Isolated from Fermented Rice Bran with Aging Salted Mackerel, Which Was Named Heshiko as Traditional Fermented Seafood in Japan.</title>
        <authorList>
            <person name="Akuzawa S."/>
            <person name="Nakagawa J."/>
            <person name="Kanekatsu T."/>
            <person name="Kubota E."/>
            <person name="Ohtake R."/>
            <person name="Suzuki T."/>
            <person name="Kanesaki Y."/>
        </authorList>
    </citation>
    <scope>NUCLEOTIDE SEQUENCE [LARGE SCALE GENOMIC DNA]</scope>
    <source>
        <strain evidence="2">Heshi-A3</strain>
    </source>
</reference>
<reference evidence="1 2" key="1">
    <citation type="journal article" date="2016" name="Genome Announc.">
        <title>Draft Genome Sequence of Paenibacillus amylolyticus Heshi-A3, Isolated from Fermented Rice Bran in a Japanese Fermented Seafood Dish.</title>
        <authorList>
            <person name="Akuzawa S."/>
            <person name="Nagaoka J."/>
            <person name="Kanekatsu M."/>
            <person name="Kubota E."/>
            <person name="Ohtake R."/>
            <person name="Suzuki T."/>
            <person name="Kanesaki Y."/>
        </authorList>
    </citation>
    <scope>NUCLEOTIDE SEQUENCE [LARGE SCALE GENOMIC DNA]</scope>
    <source>
        <strain evidence="1 2">Heshi-A3</strain>
    </source>
</reference>
<name>A0A100VMD5_PAEAM</name>
<dbReference type="RefSeq" id="WP_062834943.1">
    <property type="nucleotide sequence ID" value="NZ_BCNV01000001.1"/>
</dbReference>
<evidence type="ECO:0000313" key="1">
    <source>
        <dbReference type="EMBL" id="GAS82391.1"/>
    </source>
</evidence>
<dbReference type="AlphaFoldDB" id="A0A100VMD5"/>
<accession>A0A100VMD5</accession>
<dbReference type="Proteomes" id="UP000069697">
    <property type="component" value="Unassembled WGS sequence"/>
</dbReference>
<gene>
    <name evidence="1" type="ORF">PAHA3_2465</name>
</gene>
<protein>
    <submittedName>
        <fullName evidence="1">Uncharacterized protein</fullName>
    </submittedName>
</protein>
<comment type="caution">
    <text evidence="1">The sequence shown here is derived from an EMBL/GenBank/DDBJ whole genome shotgun (WGS) entry which is preliminary data.</text>
</comment>
<organism evidence="1 2">
    <name type="scientific">Paenibacillus amylolyticus</name>
    <dbReference type="NCBI Taxonomy" id="1451"/>
    <lineage>
        <taxon>Bacteria</taxon>
        <taxon>Bacillati</taxon>
        <taxon>Bacillota</taxon>
        <taxon>Bacilli</taxon>
        <taxon>Bacillales</taxon>
        <taxon>Paenibacillaceae</taxon>
        <taxon>Paenibacillus</taxon>
    </lineage>
</organism>
<evidence type="ECO:0000313" key="2">
    <source>
        <dbReference type="Proteomes" id="UP000069697"/>
    </source>
</evidence>